<proteinExistence type="inferred from homology"/>
<dbReference type="InterPro" id="IPR006973">
    <property type="entry name" value="Cwf_Cwc_15"/>
</dbReference>
<dbReference type="STRING" id="56484.A0A1Y2FP36"/>
<feature type="compositionally biased region" description="Basic and acidic residues" evidence="5">
    <location>
        <begin position="103"/>
        <end position="116"/>
    </location>
</feature>
<name>A0A1Y2FP36_PROLT</name>
<accession>A0A1Y2FP36</accession>
<evidence type="ECO:0000256" key="4">
    <source>
        <dbReference type="ARBA" id="ARBA00023187"/>
    </source>
</evidence>
<evidence type="ECO:0000313" key="7">
    <source>
        <dbReference type="Proteomes" id="UP000193685"/>
    </source>
</evidence>
<reference evidence="6 7" key="1">
    <citation type="submission" date="2016-07" db="EMBL/GenBank/DDBJ databases">
        <title>Pervasive Adenine N6-methylation of Active Genes in Fungi.</title>
        <authorList>
            <consortium name="DOE Joint Genome Institute"/>
            <person name="Mondo S.J."/>
            <person name="Dannebaum R.O."/>
            <person name="Kuo R.C."/>
            <person name="Labutti K."/>
            <person name="Haridas S."/>
            <person name="Kuo A."/>
            <person name="Salamov A."/>
            <person name="Ahrendt S.R."/>
            <person name="Lipzen A."/>
            <person name="Sullivan W."/>
            <person name="Andreopoulos W.B."/>
            <person name="Clum A."/>
            <person name="Lindquist E."/>
            <person name="Daum C."/>
            <person name="Ramamoorthy G.K."/>
            <person name="Gryganskyi A."/>
            <person name="Culley D."/>
            <person name="Magnuson J.K."/>
            <person name="James T.Y."/>
            <person name="O'Malley M.A."/>
            <person name="Stajich J.E."/>
            <person name="Spatafora J.W."/>
            <person name="Visel A."/>
            <person name="Grigoriev I.V."/>
        </authorList>
    </citation>
    <scope>NUCLEOTIDE SEQUENCE [LARGE SCALE GENOMIC DNA]</scope>
    <source>
        <strain evidence="6 7">12-1054</strain>
    </source>
</reference>
<dbReference type="RefSeq" id="XP_040726749.1">
    <property type="nucleotide sequence ID" value="XM_040871037.1"/>
</dbReference>
<evidence type="ECO:0000256" key="3">
    <source>
        <dbReference type="ARBA" id="ARBA00022664"/>
    </source>
</evidence>
<evidence type="ECO:0000313" key="6">
    <source>
        <dbReference type="EMBL" id="ORY84966.1"/>
    </source>
</evidence>
<dbReference type="GO" id="GO:0045292">
    <property type="term" value="P:mRNA cis splicing, via spliceosome"/>
    <property type="evidence" value="ECO:0007669"/>
    <property type="project" value="TreeGrafter"/>
</dbReference>
<dbReference type="EMBL" id="MCFI01000005">
    <property type="protein sequence ID" value="ORY84966.1"/>
    <property type="molecule type" value="Genomic_DNA"/>
</dbReference>
<dbReference type="AlphaFoldDB" id="A0A1Y2FP36"/>
<keyword evidence="7" id="KW-1185">Reference proteome</keyword>
<organism evidence="6 7">
    <name type="scientific">Protomyces lactucae-debilis</name>
    <dbReference type="NCBI Taxonomy" id="2754530"/>
    <lineage>
        <taxon>Eukaryota</taxon>
        <taxon>Fungi</taxon>
        <taxon>Dikarya</taxon>
        <taxon>Ascomycota</taxon>
        <taxon>Taphrinomycotina</taxon>
        <taxon>Taphrinomycetes</taxon>
        <taxon>Taphrinales</taxon>
        <taxon>Protomycetaceae</taxon>
        <taxon>Protomyces</taxon>
    </lineage>
</organism>
<keyword evidence="4" id="KW-0508">mRNA splicing</keyword>
<feature type="region of interest" description="Disordered" evidence="5">
    <location>
        <begin position="39"/>
        <end position="188"/>
    </location>
</feature>
<dbReference type="OrthoDB" id="30179at2759"/>
<feature type="region of interest" description="Disordered" evidence="5">
    <location>
        <begin position="1"/>
        <end position="27"/>
    </location>
</feature>
<comment type="function">
    <text evidence="1">Involved in pre-mRNA splicing.</text>
</comment>
<dbReference type="PANTHER" id="PTHR12718">
    <property type="entry name" value="CELL CYCLE CONTROL PROTEIN CWF15"/>
    <property type="match status" value="1"/>
</dbReference>
<feature type="compositionally biased region" description="Acidic residues" evidence="5">
    <location>
        <begin position="132"/>
        <end position="144"/>
    </location>
</feature>
<evidence type="ECO:0000256" key="2">
    <source>
        <dbReference type="ARBA" id="ARBA00006644"/>
    </source>
</evidence>
<gene>
    <name evidence="6" type="ORF">BCR37DRAFT_391683</name>
</gene>
<dbReference type="GeneID" id="63787636"/>
<feature type="compositionally biased region" description="Basic and acidic residues" evidence="5">
    <location>
        <begin position="46"/>
        <end position="79"/>
    </location>
</feature>
<dbReference type="PANTHER" id="PTHR12718:SF2">
    <property type="entry name" value="SPLICEOSOME-ASSOCIATED PROTEIN CWC15 HOMOLOG"/>
    <property type="match status" value="1"/>
</dbReference>
<dbReference type="GO" id="GO:0071013">
    <property type="term" value="C:catalytic step 2 spliceosome"/>
    <property type="evidence" value="ECO:0007669"/>
    <property type="project" value="TreeGrafter"/>
</dbReference>
<evidence type="ECO:0000256" key="5">
    <source>
        <dbReference type="SAM" id="MobiDB-lite"/>
    </source>
</evidence>
<comment type="caution">
    <text evidence="6">The sequence shown here is derived from an EMBL/GenBank/DDBJ whole genome shotgun (WGS) entry which is preliminary data.</text>
</comment>
<dbReference type="OMA" id="KYREHGQ"/>
<keyword evidence="3" id="KW-0507">mRNA processing</keyword>
<comment type="similarity">
    <text evidence="2">Belongs to the CWC15 family.</text>
</comment>
<dbReference type="GO" id="GO:0003723">
    <property type="term" value="F:RNA binding"/>
    <property type="evidence" value="ECO:0007669"/>
    <property type="project" value="TreeGrafter"/>
</dbReference>
<evidence type="ECO:0000256" key="1">
    <source>
        <dbReference type="ARBA" id="ARBA00003777"/>
    </source>
</evidence>
<dbReference type="Proteomes" id="UP000193685">
    <property type="component" value="Unassembled WGS sequence"/>
</dbReference>
<dbReference type="Pfam" id="PF04889">
    <property type="entry name" value="Cwf_Cwc_15"/>
    <property type="match status" value="1"/>
</dbReference>
<feature type="compositionally biased region" description="Basic and acidic residues" evidence="5">
    <location>
        <begin position="145"/>
        <end position="179"/>
    </location>
</feature>
<protein>
    <submittedName>
        <fullName evidence="6">Pre-mRNA-splicing factor Cwf15/Cwc15</fullName>
    </submittedName>
</protein>
<sequence>MTTAHRPTFDPAKGDAAQAPTRLYSSQSLPAHRVLKYRQAGQGTEAEAHAAQEQMRNELLAKEAEHYDKTRPVKKRPVEENLAVEAPPKLIGMGSAVEEETQEEKRRRIWEETKDMDADDSDAADEAGQGSESEEESDDEDETAELMRELAKIKAERAAEQARKAQEAEADDQAQREEAIAFGNPLLNPEAGDAFAVKRRWDEDVVFRVKEKDESGKKDFVNDMLRSDFHRSFMKKYVR</sequence>